<evidence type="ECO:0008006" key="3">
    <source>
        <dbReference type="Google" id="ProtNLM"/>
    </source>
</evidence>
<reference evidence="1 2" key="1">
    <citation type="submission" date="2017-08" db="EMBL/GenBank/DDBJ databases">
        <title>Infants hospitalized years apart are colonized by the same room-sourced microbial strains.</title>
        <authorList>
            <person name="Brooks B."/>
            <person name="Olm M.R."/>
            <person name="Firek B.A."/>
            <person name="Baker R."/>
            <person name="Thomas B.C."/>
            <person name="Morowitz M.J."/>
            <person name="Banfield J.F."/>
        </authorList>
    </citation>
    <scope>NUCLEOTIDE SEQUENCE [LARGE SCALE GENOMIC DNA]</scope>
    <source>
        <strain evidence="1">S2_003_000_R2_14</strain>
    </source>
</reference>
<sequence>MKGFALMHLFHIMESIDPSLPDEWRKLIPERQRASVEKRALTSTAWLPVEFYFHGVNWLAHRLSNSPRGAVELGCQIASRDIGAFFRFVMSMASPATVLMLSGRFWRSYFDQSSMHATLVGNDGALCEVRDWPLRDETSPHEMAGSMIAWIEASRAKDVRITRLEVTAPGHFTFAVRWR</sequence>
<comment type="caution">
    <text evidence="1">The sequence shown here is derived from an EMBL/GenBank/DDBJ whole genome shotgun (WGS) entry which is preliminary data.</text>
</comment>
<gene>
    <name evidence="1" type="ORF">DI536_21560</name>
</gene>
<name>A0A2W5TAU6_9BACT</name>
<evidence type="ECO:0000313" key="2">
    <source>
        <dbReference type="Proteomes" id="UP000249061"/>
    </source>
</evidence>
<dbReference type="Proteomes" id="UP000249061">
    <property type="component" value="Unassembled WGS sequence"/>
</dbReference>
<dbReference type="AlphaFoldDB" id="A0A2W5TAU6"/>
<proteinExistence type="predicted"/>
<organism evidence="1 2">
    <name type="scientific">Archangium gephyra</name>
    <dbReference type="NCBI Taxonomy" id="48"/>
    <lineage>
        <taxon>Bacteria</taxon>
        <taxon>Pseudomonadati</taxon>
        <taxon>Myxococcota</taxon>
        <taxon>Myxococcia</taxon>
        <taxon>Myxococcales</taxon>
        <taxon>Cystobacterineae</taxon>
        <taxon>Archangiaceae</taxon>
        <taxon>Archangium</taxon>
    </lineage>
</organism>
<dbReference type="EMBL" id="QFQP01000020">
    <property type="protein sequence ID" value="PZR09536.1"/>
    <property type="molecule type" value="Genomic_DNA"/>
</dbReference>
<accession>A0A2W5TAU6</accession>
<protein>
    <recommendedName>
        <fullName evidence="3">TIGR02265 family protein</fullName>
    </recommendedName>
</protein>
<evidence type="ECO:0000313" key="1">
    <source>
        <dbReference type="EMBL" id="PZR09536.1"/>
    </source>
</evidence>